<reference evidence="2 3" key="1">
    <citation type="submission" date="2018-05" db="EMBL/GenBank/DDBJ databases">
        <title>A metagenomic window into the 2 km-deep terrestrial subsurface aquifer revealed taxonomically and functionally diverse microbial community comprising novel uncultured bacterial lineages.</title>
        <authorList>
            <person name="Kadnikov V.V."/>
            <person name="Mardanov A.V."/>
            <person name="Beletsky A.V."/>
            <person name="Banks D."/>
            <person name="Pimenov N.V."/>
            <person name="Frank Y.A."/>
            <person name="Karnachuk O.V."/>
            <person name="Ravin N.V."/>
        </authorList>
    </citation>
    <scope>NUCLEOTIDE SEQUENCE [LARGE SCALE GENOMIC DNA]</scope>
    <source>
        <strain evidence="2">BY5</strain>
    </source>
</reference>
<feature type="region of interest" description="Disordered" evidence="1">
    <location>
        <begin position="1"/>
        <end position="41"/>
    </location>
</feature>
<dbReference type="Proteomes" id="UP000252355">
    <property type="component" value="Unassembled WGS sequence"/>
</dbReference>
<dbReference type="EMBL" id="QOQW01000023">
    <property type="protein sequence ID" value="RCK78401.1"/>
    <property type="molecule type" value="Genomic_DNA"/>
</dbReference>
<proteinExistence type="predicted"/>
<comment type="caution">
    <text evidence="2">The sequence shown here is derived from an EMBL/GenBank/DDBJ whole genome shotgun (WGS) entry which is preliminary data.</text>
</comment>
<name>A0A367ZM05_9BACT</name>
<evidence type="ECO:0000313" key="2">
    <source>
        <dbReference type="EMBL" id="RCK78401.1"/>
    </source>
</evidence>
<evidence type="ECO:0000256" key="1">
    <source>
        <dbReference type="SAM" id="MobiDB-lite"/>
    </source>
</evidence>
<organism evidence="2 3">
    <name type="scientific">Candidatus Ozemobacter sibiricus</name>
    <dbReference type="NCBI Taxonomy" id="2268124"/>
    <lineage>
        <taxon>Bacteria</taxon>
        <taxon>Candidatus Ozemobacteria</taxon>
        <taxon>Candidatus Ozemobacterales</taxon>
        <taxon>Candidatus Ozemobacteraceae</taxon>
        <taxon>Candidatus Ozemobacter</taxon>
    </lineage>
</organism>
<sequence length="41" mass="4391">MYGKGGEGQIHLFPSPTIPSPGQPDKPFEPAVRWEAGRASP</sequence>
<accession>A0A367ZM05</accession>
<dbReference type="AlphaFoldDB" id="A0A367ZM05"/>
<protein>
    <submittedName>
        <fullName evidence="2">Uncharacterized protein</fullName>
    </submittedName>
</protein>
<gene>
    <name evidence="2" type="ORF">OZSIB_1503</name>
</gene>
<evidence type="ECO:0000313" key="3">
    <source>
        <dbReference type="Proteomes" id="UP000252355"/>
    </source>
</evidence>